<comment type="caution">
    <text evidence="3">The sequence shown here is derived from an EMBL/GenBank/DDBJ whole genome shotgun (WGS) entry which is preliminary data.</text>
</comment>
<feature type="region of interest" description="Disordered" evidence="1">
    <location>
        <begin position="213"/>
        <end position="333"/>
    </location>
</feature>
<dbReference type="AlphaFoldDB" id="A0A9P6FGD7"/>
<feature type="region of interest" description="Disordered" evidence="1">
    <location>
        <begin position="54"/>
        <end position="85"/>
    </location>
</feature>
<feature type="compositionally biased region" description="Polar residues" evidence="1">
    <location>
        <begin position="74"/>
        <end position="85"/>
    </location>
</feature>
<dbReference type="InterPro" id="IPR001849">
    <property type="entry name" value="PH_domain"/>
</dbReference>
<dbReference type="FunFam" id="2.30.29.30:FF:000286">
    <property type="entry name" value="PH-protein kinase domain containing protein"/>
    <property type="match status" value="2"/>
</dbReference>
<sequence>MPATSQPHAAHVLPAVAEEISSSQQKFAPPLFAVPQDSNTLVQPTTTAAVTFDLHSQTSPSSPPPPPQQQQQQADTISPGVTFSDDQYEQYDSDMEPELDLGVSRETLHEGQVLKAGFLHKKGERIKIWKKKWFVLRTSKLAYYKDSKEYELLRIIDIRDIHKAAEVVVKHKTGVFVIVTPRRTFTVQADSAAEMEQWVNAINKAKIQHDFASSSDMDSYSGSTPQLDHPSSAPQPGSAVAAGKRPELVKQGSGTFMPPRQNSLSLSDPGLAGSGENPTRAGRNMSPPTSSPLSRNEPNLSGLSLGIMSQSLGQLPSSASSSPHHQSGPTVGSNRILQQQQSPHRTADGLSLITSGAQSIRIGSPASPPRDDGLQTDLAPNSLSSNFSSNTSPKTPTSPEYGSGGEQFGHGEHNVSSEEEEDIGDDPTVLEAGRVAAAANAPGSGLVTGEQLESKVVRQGYLLKLGNTYKTWRKKWFVLRGDKLTYYKNTKEYQPLGIIPLSSIIDALQTDPVSKHKQYCLRIVTAKRSFVCCAPDEDTLLLWLDAIHVECDRVALESQREQDGENLLSDPRAMGRVAHMNATQGGAGAIPTVGGAVPRSGSRSGLAPAAVSSNIQSTGSQLKKVLGQESGGEASGGGGGGGGSGPSVSFSTSPVVGGPLLVPHAAGGNLSSSFATSPSRSYHTQEGPARPTTVTFST</sequence>
<gene>
    <name evidence="3" type="ORF">EC957_003522</name>
</gene>
<feature type="compositionally biased region" description="Low complexity" evidence="1">
    <location>
        <begin position="213"/>
        <end position="223"/>
    </location>
</feature>
<keyword evidence="4" id="KW-1185">Reference proteome</keyword>
<evidence type="ECO:0000313" key="4">
    <source>
        <dbReference type="Proteomes" id="UP000723463"/>
    </source>
</evidence>
<dbReference type="PANTHER" id="PTHR14336">
    <property type="entry name" value="TANDEM PH DOMAIN CONTAINING PROTEIN"/>
    <property type="match status" value="1"/>
</dbReference>
<feature type="compositionally biased region" description="Polar residues" evidence="1">
    <location>
        <begin position="611"/>
        <end position="621"/>
    </location>
</feature>
<feature type="domain" description="PH" evidence="2">
    <location>
        <begin position="455"/>
        <end position="552"/>
    </location>
</feature>
<organism evidence="3 4">
    <name type="scientific">Mortierella hygrophila</name>
    <dbReference type="NCBI Taxonomy" id="979708"/>
    <lineage>
        <taxon>Eukaryota</taxon>
        <taxon>Fungi</taxon>
        <taxon>Fungi incertae sedis</taxon>
        <taxon>Mucoromycota</taxon>
        <taxon>Mortierellomycotina</taxon>
        <taxon>Mortierellomycetes</taxon>
        <taxon>Mortierellales</taxon>
        <taxon>Mortierellaceae</taxon>
        <taxon>Mortierella</taxon>
    </lineage>
</organism>
<dbReference type="SMART" id="SM00233">
    <property type="entry name" value="PH"/>
    <property type="match status" value="2"/>
</dbReference>
<dbReference type="InterPro" id="IPR011993">
    <property type="entry name" value="PH-like_dom_sf"/>
</dbReference>
<dbReference type="Proteomes" id="UP000723463">
    <property type="component" value="Unassembled WGS sequence"/>
</dbReference>
<dbReference type="PANTHER" id="PTHR14336:SF8">
    <property type="entry name" value="PROTEIN OPY1"/>
    <property type="match status" value="1"/>
</dbReference>
<dbReference type="InterPro" id="IPR051707">
    <property type="entry name" value="PI-Interact_SigTrans_Reg"/>
</dbReference>
<dbReference type="EMBL" id="JAAAXW010000018">
    <property type="protein sequence ID" value="KAF9549570.1"/>
    <property type="molecule type" value="Genomic_DNA"/>
</dbReference>
<evidence type="ECO:0000256" key="1">
    <source>
        <dbReference type="SAM" id="MobiDB-lite"/>
    </source>
</evidence>
<feature type="region of interest" description="Disordered" evidence="1">
    <location>
        <begin position="668"/>
        <end position="698"/>
    </location>
</feature>
<feature type="compositionally biased region" description="Gly residues" evidence="1">
    <location>
        <begin position="629"/>
        <end position="645"/>
    </location>
</feature>
<feature type="compositionally biased region" description="Polar residues" evidence="1">
    <location>
        <begin position="669"/>
        <end position="684"/>
    </location>
</feature>
<dbReference type="Gene3D" id="2.30.29.30">
    <property type="entry name" value="Pleckstrin-homology domain (PH domain)/Phosphotyrosine-binding domain (PTB)"/>
    <property type="match status" value="2"/>
</dbReference>
<feature type="domain" description="PH" evidence="2">
    <location>
        <begin position="112"/>
        <end position="207"/>
    </location>
</feature>
<proteinExistence type="predicted"/>
<dbReference type="Pfam" id="PF00169">
    <property type="entry name" value="PH"/>
    <property type="match status" value="2"/>
</dbReference>
<reference evidence="3" key="1">
    <citation type="journal article" date="2020" name="Fungal Divers.">
        <title>Resolving the Mortierellaceae phylogeny through synthesis of multi-gene phylogenetics and phylogenomics.</title>
        <authorList>
            <person name="Vandepol N."/>
            <person name="Liber J."/>
            <person name="Desiro A."/>
            <person name="Na H."/>
            <person name="Kennedy M."/>
            <person name="Barry K."/>
            <person name="Grigoriev I.V."/>
            <person name="Miller A.N."/>
            <person name="O'Donnell K."/>
            <person name="Stajich J.E."/>
            <person name="Bonito G."/>
        </authorList>
    </citation>
    <scope>NUCLEOTIDE SEQUENCE</scope>
    <source>
        <strain evidence="3">NRRL 2591</strain>
    </source>
</reference>
<evidence type="ECO:0000259" key="2">
    <source>
        <dbReference type="PROSITE" id="PS50003"/>
    </source>
</evidence>
<accession>A0A9P6FGD7</accession>
<name>A0A9P6FGD7_9FUNG</name>
<feature type="compositionally biased region" description="Low complexity" evidence="1">
    <location>
        <begin position="380"/>
        <end position="399"/>
    </location>
</feature>
<dbReference type="SUPFAM" id="SSF50729">
    <property type="entry name" value="PH domain-like"/>
    <property type="match status" value="2"/>
</dbReference>
<feature type="compositionally biased region" description="Polar residues" evidence="1">
    <location>
        <begin position="286"/>
        <end position="302"/>
    </location>
</feature>
<evidence type="ECO:0000313" key="3">
    <source>
        <dbReference type="EMBL" id="KAF9549570.1"/>
    </source>
</evidence>
<feature type="compositionally biased region" description="Low complexity" evidence="1">
    <location>
        <begin position="309"/>
        <end position="329"/>
    </location>
</feature>
<protein>
    <recommendedName>
        <fullName evidence="2">PH domain-containing protein</fullName>
    </recommendedName>
</protein>
<feature type="region of interest" description="Disordered" evidence="1">
    <location>
        <begin position="583"/>
        <end position="652"/>
    </location>
</feature>
<feature type="region of interest" description="Disordered" evidence="1">
    <location>
        <begin position="360"/>
        <end position="424"/>
    </location>
</feature>
<dbReference type="PROSITE" id="PS50003">
    <property type="entry name" value="PH_DOMAIN"/>
    <property type="match status" value="2"/>
</dbReference>